<dbReference type="AlphaFoldDB" id="A0A1M2VKD5"/>
<dbReference type="OrthoDB" id="2754448at2759"/>
<dbReference type="Proteomes" id="UP000184267">
    <property type="component" value="Unassembled WGS sequence"/>
</dbReference>
<evidence type="ECO:0000313" key="1">
    <source>
        <dbReference type="EMBL" id="OJT07993.1"/>
    </source>
</evidence>
<dbReference type="EMBL" id="MNAD01001095">
    <property type="protein sequence ID" value="OJT07993.1"/>
    <property type="molecule type" value="Genomic_DNA"/>
</dbReference>
<dbReference type="STRING" id="154538.A0A1M2VKD5"/>
<dbReference type="Gene3D" id="3.80.10.10">
    <property type="entry name" value="Ribonuclease Inhibitor"/>
    <property type="match status" value="1"/>
</dbReference>
<reference evidence="1 2" key="1">
    <citation type="submission" date="2016-10" db="EMBL/GenBank/DDBJ databases">
        <title>Genome sequence of the basidiomycete white-rot fungus Trametes pubescens.</title>
        <authorList>
            <person name="Makela M.R."/>
            <person name="Granchi Z."/>
            <person name="Peng M."/>
            <person name="De Vries R.P."/>
            <person name="Grigoriev I."/>
            <person name="Riley R."/>
            <person name="Hilden K."/>
        </authorList>
    </citation>
    <scope>NUCLEOTIDE SEQUENCE [LARGE SCALE GENOMIC DNA]</scope>
    <source>
        <strain evidence="1 2">FBCC735</strain>
    </source>
</reference>
<gene>
    <name evidence="1" type="ORF">TRAPUB_1118</name>
</gene>
<evidence type="ECO:0008006" key="3">
    <source>
        <dbReference type="Google" id="ProtNLM"/>
    </source>
</evidence>
<accession>A0A1M2VKD5</accession>
<sequence length="405" mass="44318">MFVGLRSEENISPPFHFLLGHGLLHAQLWLNQGYSSNVADPDPNLNKLLASLPQSSPQASFVSLEVSPPAIYARDYLTQAVCGLSNLVRLSVIGIPLGPSALIHLCTLPRLHHLRFRAQSSDYPEDVHLQPHSEPFPSLEILTIDTDGAPCVTRLLPFLRPYTLDSLDIKLSTLPSHTELTALSKAVAALPCNETLGGLVYDFPGGPHQRHTASATLPWGAFVPLHDFPHIHTLRVYGDCYAAPSDADVAAMARAWPHLRALSLCDQVAGSTGISLAALLDLATRCDSLQELQIPLMDITRADCEDILGRRPERWLDPAKPKRVLLSEVFSLNVGRAAIADADVPAVAAVLSMAFPEVETVSHCWRQPMWGGENTDAVMYHRWQSVSVALPAFLKVRSQERNEAI</sequence>
<organism evidence="1 2">
    <name type="scientific">Trametes pubescens</name>
    <name type="common">White-rot fungus</name>
    <dbReference type="NCBI Taxonomy" id="154538"/>
    <lineage>
        <taxon>Eukaryota</taxon>
        <taxon>Fungi</taxon>
        <taxon>Dikarya</taxon>
        <taxon>Basidiomycota</taxon>
        <taxon>Agaricomycotina</taxon>
        <taxon>Agaricomycetes</taxon>
        <taxon>Polyporales</taxon>
        <taxon>Polyporaceae</taxon>
        <taxon>Trametes</taxon>
    </lineage>
</organism>
<comment type="caution">
    <text evidence="1">The sequence shown here is derived from an EMBL/GenBank/DDBJ whole genome shotgun (WGS) entry which is preliminary data.</text>
</comment>
<dbReference type="SUPFAM" id="SSF52047">
    <property type="entry name" value="RNI-like"/>
    <property type="match status" value="1"/>
</dbReference>
<evidence type="ECO:0000313" key="2">
    <source>
        <dbReference type="Proteomes" id="UP000184267"/>
    </source>
</evidence>
<dbReference type="OMA" id="DAVMYHR"/>
<proteinExistence type="predicted"/>
<dbReference type="InterPro" id="IPR032675">
    <property type="entry name" value="LRR_dom_sf"/>
</dbReference>
<keyword evidence="2" id="KW-1185">Reference proteome</keyword>
<name>A0A1M2VKD5_TRAPU</name>
<protein>
    <recommendedName>
        <fullName evidence="3">F-box domain-containing protein</fullName>
    </recommendedName>
</protein>